<proteinExistence type="predicted"/>
<dbReference type="STRING" id="1003195.SCATT_01590"/>
<organism evidence="1 2">
    <name type="scientific">Streptantibioticus cattleyicolor (strain ATCC 35852 / DSM 46488 / JCM 4925 / NBRC 14057 / NRRL 8057)</name>
    <name type="common">Streptomyces cattleya</name>
    <dbReference type="NCBI Taxonomy" id="1003195"/>
    <lineage>
        <taxon>Bacteria</taxon>
        <taxon>Bacillati</taxon>
        <taxon>Actinomycetota</taxon>
        <taxon>Actinomycetes</taxon>
        <taxon>Kitasatosporales</taxon>
        <taxon>Streptomycetaceae</taxon>
        <taxon>Streptantibioticus</taxon>
    </lineage>
</organism>
<keyword evidence="2" id="KW-1185">Reference proteome</keyword>
<dbReference type="KEGG" id="sct:SCAT_0153"/>
<dbReference type="EMBL" id="CP003219">
    <property type="protein sequence ID" value="AEW92530.1"/>
    <property type="molecule type" value="Genomic_DNA"/>
</dbReference>
<dbReference type="HOGENOM" id="CLU_2182405_0_0_11"/>
<dbReference type="OrthoDB" id="3403133at2"/>
<accession>F8K334</accession>
<sequence length="109" mass="12286">MAEVVSPGRVLGEVSAMASAPVQRFAWRIGQRHRPGPECLVSTGRQHGFESLVERWLLLALDFVNRFAEVLAQPFRPRFTRSARKGAHAPDFLVLGRARPGCWTYARWA</sequence>
<accession>G8X1K1</accession>
<evidence type="ECO:0000313" key="1">
    <source>
        <dbReference type="EMBL" id="AEW92530.1"/>
    </source>
</evidence>
<dbReference type="Proteomes" id="UP000007842">
    <property type="component" value="Chromosome"/>
</dbReference>
<name>F8K334_STREN</name>
<dbReference type="AlphaFoldDB" id="F8K334"/>
<dbReference type="KEGG" id="scy:SCATT_01590"/>
<protein>
    <submittedName>
        <fullName evidence="1">Uncharacterized protein</fullName>
    </submittedName>
</protein>
<reference evidence="2" key="1">
    <citation type="submission" date="2011-12" db="EMBL/GenBank/DDBJ databases">
        <title>Complete genome sequence of Streptomyces cattleya strain DSM 46488.</title>
        <authorList>
            <person name="Ou H.-Y."/>
            <person name="Li P."/>
            <person name="Zhao C."/>
            <person name="O'Hagan D."/>
            <person name="Deng Z."/>
        </authorList>
    </citation>
    <scope>NUCLEOTIDE SEQUENCE [LARGE SCALE GENOMIC DNA]</scope>
    <source>
        <strain evidence="2">ATCC 35852 / DSM 46488 / JCM 4925 / NBRC 14057 / NRRL 8057</strain>
    </source>
</reference>
<gene>
    <name evidence="1" type="ordered locus">SCATT_01590</name>
</gene>
<dbReference type="PATRIC" id="fig|1003195.11.peg.1801"/>
<evidence type="ECO:0000313" key="2">
    <source>
        <dbReference type="Proteomes" id="UP000007842"/>
    </source>
</evidence>